<comment type="subcellular location">
    <subcellularLocation>
        <location evidence="1">Membrane</location>
        <topology evidence="1">Multi-pass membrane protein</topology>
    </subcellularLocation>
</comment>
<proteinExistence type="predicted"/>
<feature type="transmembrane region" description="Helical" evidence="6">
    <location>
        <begin position="152"/>
        <end position="170"/>
    </location>
</feature>
<dbReference type="PANTHER" id="PTHR10778">
    <property type="entry name" value="SOLUTE CARRIER FAMILY 35 MEMBER B"/>
    <property type="match status" value="1"/>
</dbReference>
<gene>
    <name evidence="7" type="ORF">SCF082_LOCUS51839</name>
</gene>
<dbReference type="Pfam" id="PF08449">
    <property type="entry name" value="UAA"/>
    <property type="match status" value="1"/>
</dbReference>
<evidence type="ECO:0000313" key="8">
    <source>
        <dbReference type="Proteomes" id="UP001642464"/>
    </source>
</evidence>
<evidence type="ECO:0000256" key="2">
    <source>
        <dbReference type="ARBA" id="ARBA00022448"/>
    </source>
</evidence>
<protein>
    <recommendedName>
        <fullName evidence="9">Adenosine 3'-phospho 5'-phosphosulfate transporter 1</fullName>
    </recommendedName>
</protein>
<evidence type="ECO:0000313" key="7">
    <source>
        <dbReference type="EMBL" id="CAK9111772.1"/>
    </source>
</evidence>
<evidence type="ECO:0008006" key="9">
    <source>
        <dbReference type="Google" id="ProtNLM"/>
    </source>
</evidence>
<evidence type="ECO:0000256" key="5">
    <source>
        <dbReference type="ARBA" id="ARBA00023136"/>
    </source>
</evidence>
<evidence type="ECO:0000256" key="1">
    <source>
        <dbReference type="ARBA" id="ARBA00004141"/>
    </source>
</evidence>
<sequence>MPQEEVEMPKGEKPTEEESQLRAALRCVGFASGVIIGLIVYGVLQERIMSEPYDNEIFRTSVFLVFMNRVAAILFALLMVAIQGESYKASVPLWKYLAVSLSNVAATWCQYEARFFEALKYVTFPVQMLGKSFKMMPVMVWGILISGQKYKATDWLIAAGVTGGVTAFLMTGDIKSKHSEGSSAYGLLLLCCFLACDGFTSTFQEKLFKEHKTSKYNQMLYVNGSSSLVSAATLLVSGGFFQAMGFIGRHPNFIFDASILSASAVTGQFFIYSLVKEFGALVLAATMNMRQVLSILTSYIKYSHPISFLQILSLCAVFASLFYKSYLSYLKGKQPKEPKTPGKAEAIGKASVEELQELKAEVPKEENENKN</sequence>
<evidence type="ECO:0000256" key="4">
    <source>
        <dbReference type="ARBA" id="ARBA00022989"/>
    </source>
</evidence>
<feature type="transmembrane region" description="Helical" evidence="6">
    <location>
        <begin position="306"/>
        <end position="323"/>
    </location>
</feature>
<comment type="caution">
    <text evidence="7">The sequence shown here is derived from an EMBL/GenBank/DDBJ whole genome shotgun (WGS) entry which is preliminary data.</text>
</comment>
<keyword evidence="2" id="KW-0813">Transport</keyword>
<keyword evidence="8" id="KW-1185">Reference proteome</keyword>
<keyword evidence="5 6" id="KW-0472">Membrane</keyword>
<reference evidence="7 8" key="1">
    <citation type="submission" date="2024-02" db="EMBL/GenBank/DDBJ databases">
        <authorList>
            <person name="Chen Y."/>
            <person name="Shah S."/>
            <person name="Dougan E. K."/>
            <person name="Thang M."/>
            <person name="Chan C."/>
        </authorList>
    </citation>
    <scope>NUCLEOTIDE SEQUENCE [LARGE SCALE GENOMIC DNA]</scope>
</reference>
<accession>A0ABP0SHB7</accession>
<dbReference type="PANTHER" id="PTHR10778:SF13">
    <property type="entry name" value="ADENOSINE 3'-PHOSPHO 5'-PHOSPHOSULFATE TRANSPORTER 1"/>
    <property type="match status" value="1"/>
</dbReference>
<keyword evidence="3 6" id="KW-0812">Transmembrane</keyword>
<feature type="transmembrane region" description="Helical" evidence="6">
    <location>
        <begin position="220"/>
        <end position="241"/>
    </location>
</feature>
<organism evidence="7 8">
    <name type="scientific">Durusdinium trenchii</name>
    <dbReference type="NCBI Taxonomy" id="1381693"/>
    <lineage>
        <taxon>Eukaryota</taxon>
        <taxon>Sar</taxon>
        <taxon>Alveolata</taxon>
        <taxon>Dinophyceae</taxon>
        <taxon>Suessiales</taxon>
        <taxon>Symbiodiniaceae</taxon>
        <taxon>Durusdinium</taxon>
    </lineage>
</organism>
<keyword evidence="4 6" id="KW-1133">Transmembrane helix</keyword>
<feature type="transmembrane region" description="Helical" evidence="6">
    <location>
        <begin position="23"/>
        <end position="44"/>
    </location>
</feature>
<evidence type="ECO:0000256" key="6">
    <source>
        <dbReference type="SAM" id="Phobius"/>
    </source>
</evidence>
<feature type="transmembrane region" description="Helical" evidence="6">
    <location>
        <begin position="182"/>
        <end position="200"/>
    </location>
</feature>
<dbReference type="Proteomes" id="UP001642464">
    <property type="component" value="Unassembled WGS sequence"/>
</dbReference>
<evidence type="ECO:0000256" key="3">
    <source>
        <dbReference type="ARBA" id="ARBA00022692"/>
    </source>
</evidence>
<dbReference type="EMBL" id="CAXAMM010043795">
    <property type="protein sequence ID" value="CAK9111772.1"/>
    <property type="molecule type" value="Genomic_DNA"/>
</dbReference>
<name>A0ABP0SHB7_9DINO</name>
<dbReference type="InterPro" id="IPR013657">
    <property type="entry name" value="SCL35B1-4/HUT1"/>
</dbReference>
<feature type="transmembrane region" description="Helical" evidence="6">
    <location>
        <begin position="56"/>
        <end position="81"/>
    </location>
</feature>